<comment type="subunit">
    <text evidence="3">Homotrimer.</text>
</comment>
<dbReference type="AlphaFoldDB" id="A0A7W5C2P7"/>
<evidence type="ECO:0000256" key="12">
    <source>
        <dbReference type="ARBA" id="ARBA00033354"/>
    </source>
</evidence>
<dbReference type="Pfam" id="PF01923">
    <property type="entry name" value="Cob_adeno_trans"/>
    <property type="match status" value="1"/>
</dbReference>
<dbReference type="Gene3D" id="1.20.1200.10">
    <property type="entry name" value="Cobalamin adenosyltransferase-like"/>
    <property type="match status" value="1"/>
</dbReference>
<dbReference type="EC" id="2.5.1.17" evidence="4 15"/>
<name>A0A7W5C2P7_9BACL</name>
<evidence type="ECO:0000256" key="14">
    <source>
        <dbReference type="ARBA" id="ARBA00048692"/>
    </source>
</evidence>
<sequence length="190" mass="20576">MKLYTKTGDSGQTSLIGGRVRKDDARVEAYGTIDELNSFVGQAAAEASKHDELAEMAALLIDIQQELFDCGSDLAYAAPGAPLKIAAEPALRLEGWIDQYSSEAPEITRFILPGGSSVSALLHVCRTVCRRAERRVVTLAGEHAVNQDVLSYLNRLSDFFFAAARAANAKLGVNDTEYVRSAHVFGMPKK</sequence>
<comment type="pathway">
    <text evidence="1 15">Cofactor biosynthesis; adenosylcobalamin biosynthesis; adenosylcobalamin from cob(II)yrinate a,c-diamide: step 2/7.</text>
</comment>
<evidence type="ECO:0000256" key="7">
    <source>
        <dbReference type="ARBA" id="ARBA00022679"/>
    </source>
</evidence>
<dbReference type="InterPro" id="IPR029499">
    <property type="entry name" value="PduO-typ"/>
</dbReference>
<evidence type="ECO:0000256" key="4">
    <source>
        <dbReference type="ARBA" id="ARBA00012454"/>
    </source>
</evidence>
<keyword evidence="8 15" id="KW-0547">Nucleotide-binding</keyword>
<comment type="catalytic activity">
    <reaction evidence="13 15">
        <text>2 cob(II)yrinate a,c diamide + reduced [electron-transfer flavoprotein] + 2 ATP = 2 adenosylcob(III)yrinate a,c-diamide + 2 triphosphate + oxidized [electron-transfer flavoprotein] + 3 H(+)</text>
        <dbReference type="Rhea" id="RHEA:11528"/>
        <dbReference type="Rhea" id="RHEA-COMP:10685"/>
        <dbReference type="Rhea" id="RHEA-COMP:10686"/>
        <dbReference type="ChEBI" id="CHEBI:15378"/>
        <dbReference type="ChEBI" id="CHEBI:18036"/>
        <dbReference type="ChEBI" id="CHEBI:30616"/>
        <dbReference type="ChEBI" id="CHEBI:57692"/>
        <dbReference type="ChEBI" id="CHEBI:58307"/>
        <dbReference type="ChEBI" id="CHEBI:58503"/>
        <dbReference type="ChEBI" id="CHEBI:58537"/>
        <dbReference type="EC" id="2.5.1.17"/>
    </reaction>
</comment>
<comment type="caution">
    <text evidence="17">The sequence shown here is derived from an EMBL/GenBank/DDBJ whole genome shotgun (WGS) entry which is preliminary data.</text>
</comment>
<evidence type="ECO:0000256" key="2">
    <source>
        <dbReference type="ARBA" id="ARBA00007487"/>
    </source>
</evidence>
<keyword evidence="7 15" id="KW-0808">Transferase</keyword>
<evidence type="ECO:0000256" key="11">
    <source>
        <dbReference type="ARBA" id="ARBA00033334"/>
    </source>
</evidence>
<evidence type="ECO:0000256" key="5">
    <source>
        <dbReference type="ARBA" id="ARBA00020963"/>
    </source>
</evidence>
<evidence type="ECO:0000313" key="18">
    <source>
        <dbReference type="Proteomes" id="UP000518605"/>
    </source>
</evidence>
<evidence type="ECO:0000256" key="15">
    <source>
        <dbReference type="RuleBase" id="RU366026"/>
    </source>
</evidence>
<comment type="catalytic activity">
    <reaction evidence="14 15">
        <text>2 cob(II)alamin + reduced [electron-transfer flavoprotein] + 2 ATP = 2 adenosylcob(III)alamin + 2 triphosphate + oxidized [electron-transfer flavoprotein] + 3 H(+)</text>
        <dbReference type="Rhea" id="RHEA:28671"/>
        <dbReference type="Rhea" id="RHEA-COMP:10685"/>
        <dbReference type="Rhea" id="RHEA-COMP:10686"/>
        <dbReference type="ChEBI" id="CHEBI:15378"/>
        <dbReference type="ChEBI" id="CHEBI:16304"/>
        <dbReference type="ChEBI" id="CHEBI:18036"/>
        <dbReference type="ChEBI" id="CHEBI:18408"/>
        <dbReference type="ChEBI" id="CHEBI:30616"/>
        <dbReference type="ChEBI" id="CHEBI:57692"/>
        <dbReference type="ChEBI" id="CHEBI:58307"/>
        <dbReference type="EC" id="2.5.1.17"/>
    </reaction>
</comment>
<protein>
    <recommendedName>
        <fullName evidence="5 15">Corrinoid adenosyltransferase</fullName>
        <ecNumber evidence="4 15">2.5.1.17</ecNumber>
    </recommendedName>
    <alternativeName>
        <fullName evidence="10 15">Cob(II)alamin adenosyltransferase</fullName>
    </alternativeName>
    <alternativeName>
        <fullName evidence="12 15">Cob(II)yrinic acid a,c-diamide adenosyltransferase</fullName>
    </alternativeName>
    <alternativeName>
        <fullName evidence="11 15">Cobinamide/cobalamin adenosyltransferase</fullName>
    </alternativeName>
</protein>
<evidence type="ECO:0000256" key="8">
    <source>
        <dbReference type="ARBA" id="ARBA00022741"/>
    </source>
</evidence>
<dbReference type="InterPro" id="IPR016030">
    <property type="entry name" value="CblAdoTrfase-like"/>
</dbReference>
<dbReference type="Proteomes" id="UP000518605">
    <property type="component" value="Unassembled WGS sequence"/>
</dbReference>
<organism evidence="17 18">
    <name type="scientific">Paenibacillus endophyticus</name>
    <dbReference type="NCBI Taxonomy" id="1294268"/>
    <lineage>
        <taxon>Bacteria</taxon>
        <taxon>Bacillati</taxon>
        <taxon>Bacillota</taxon>
        <taxon>Bacilli</taxon>
        <taxon>Bacillales</taxon>
        <taxon>Paenibacillaceae</taxon>
        <taxon>Paenibacillus</taxon>
    </lineage>
</organism>
<evidence type="ECO:0000256" key="13">
    <source>
        <dbReference type="ARBA" id="ARBA00048555"/>
    </source>
</evidence>
<keyword evidence="9 15" id="KW-0067">ATP-binding</keyword>
<gene>
    <name evidence="17" type="ORF">FHS16_000037</name>
</gene>
<keyword evidence="18" id="KW-1185">Reference proteome</keyword>
<evidence type="ECO:0000313" key="17">
    <source>
        <dbReference type="EMBL" id="MBB3150005.1"/>
    </source>
</evidence>
<evidence type="ECO:0000256" key="9">
    <source>
        <dbReference type="ARBA" id="ARBA00022840"/>
    </source>
</evidence>
<dbReference type="GO" id="GO:0008817">
    <property type="term" value="F:corrinoid adenosyltransferase activity"/>
    <property type="evidence" value="ECO:0007669"/>
    <property type="project" value="UniProtKB-UniRule"/>
</dbReference>
<evidence type="ECO:0000259" key="16">
    <source>
        <dbReference type="Pfam" id="PF01923"/>
    </source>
</evidence>
<dbReference type="PANTHER" id="PTHR12213:SF0">
    <property type="entry name" value="CORRINOID ADENOSYLTRANSFERASE MMAB"/>
    <property type="match status" value="1"/>
</dbReference>
<dbReference type="UniPathway" id="UPA00148">
    <property type="reaction ID" value="UER00233"/>
</dbReference>
<dbReference type="FunFam" id="1.20.1200.10:FF:000001">
    <property type="entry name" value="Cob(I)yrinic acid a,c-diamide adenosyltransferase"/>
    <property type="match status" value="1"/>
</dbReference>
<evidence type="ECO:0000256" key="10">
    <source>
        <dbReference type="ARBA" id="ARBA00031529"/>
    </source>
</evidence>
<dbReference type="NCBIfam" id="TIGR00636">
    <property type="entry name" value="PduO_Nterm"/>
    <property type="match status" value="1"/>
</dbReference>
<dbReference type="GO" id="GO:0009236">
    <property type="term" value="P:cobalamin biosynthetic process"/>
    <property type="evidence" value="ECO:0007669"/>
    <property type="project" value="UniProtKB-UniRule"/>
</dbReference>
<reference evidence="17 18" key="1">
    <citation type="submission" date="2020-08" db="EMBL/GenBank/DDBJ databases">
        <title>Genomic Encyclopedia of Type Strains, Phase III (KMG-III): the genomes of soil and plant-associated and newly described type strains.</title>
        <authorList>
            <person name="Whitman W."/>
        </authorList>
    </citation>
    <scope>NUCLEOTIDE SEQUENCE [LARGE SCALE GENOMIC DNA]</scope>
    <source>
        <strain evidence="17 18">CECT 8234</strain>
    </source>
</reference>
<dbReference type="PANTHER" id="PTHR12213">
    <property type="entry name" value="CORRINOID ADENOSYLTRANSFERASE"/>
    <property type="match status" value="1"/>
</dbReference>
<dbReference type="SUPFAM" id="SSF89028">
    <property type="entry name" value="Cobalamin adenosyltransferase-like"/>
    <property type="match status" value="1"/>
</dbReference>
<dbReference type="RefSeq" id="WP_183557195.1">
    <property type="nucleotide sequence ID" value="NZ_CBCSLB010000001.1"/>
</dbReference>
<evidence type="ECO:0000256" key="6">
    <source>
        <dbReference type="ARBA" id="ARBA00022573"/>
    </source>
</evidence>
<dbReference type="InterPro" id="IPR036451">
    <property type="entry name" value="CblAdoTrfase-like_sf"/>
</dbReference>
<feature type="domain" description="Cobalamin adenosyltransferase-like" evidence="16">
    <location>
        <begin position="3"/>
        <end position="166"/>
    </location>
</feature>
<dbReference type="GO" id="GO:0005524">
    <property type="term" value="F:ATP binding"/>
    <property type="evidence" value="ECO:0007669"/>
    <property type="project" value="UniProtKB-UniRule"/>
</dbReference>
<accession>A0A7W5C2P7</accession>
<evidence type="ECO:0000256" key="1">
    <source>
        <dbReference type="ARBA" id="ARBA00005121"/>
    </source>
</evidence>
<evidence type="ECO:0000256" key="3">
    <source>
        <dbReference type="ARBA" id="ARBA00011233"/>
    </source>
</evidence>
<dbReference type="EMBL" id="JACHXW010000001">
    <property type="protein sequence ID" value="MBB3150005.1"/>
    <property type="molecule type" value="Genomic_DNA"/>
</dbReference>
<proteinExistence type="inferred from homology"/>
<comment type="similarity">
    <text evidence="2 15">Belongs to the Cob(I)alamin adenosyltransferase family.</text>
</comment>
<keyword evidence="6 15" id="KW-0169">Cobalamin biosynthesis</keyword>